<dbReference type="Pfam" id="PF09476">
    <property type="entry name" value="Pilus_CpaD"/>
    <property type="match status" value="1"/>
</dbReference>
<sequence>MSGSNFGAGVMATAPHSVRRFRLGTSLPLVAVAAAALLAGCANRDSITVGSVPDDYRTNHPIVISQQDLKIDLPVGAGDRGMTRAQRQTLLGFLDGYDRSAAPLLTIAVPSGSANEIAARAAARDFARLAAASGISRRRISTLSYQAGGSDVSAPIRVSYTAVKAHTDRCGRWPDDLLNNAENKHYANFGCSYQNNLAAQIANPADLIGPRKQTTIDAENRGKVIDVYRARGISEEFLGNSEVTY</sequence>
<comment type="caution">
    <text evidence="1">The sequence shown here is derived from an EMBL/GenBank/DDBJ whole genome shotgun (WGS) entry which is preliminary data.</text>
</comment>
<dbReference type="InterPro" id="IPR019027">
    <property type="entry name" value="Pilus_biogenesis_CpaD-related"/>
</dbReference>
<proteinExistence type="predicted"/>
<gene>
    <name evidence="1" type="ORF">E6C48_16750</name>
</gene>
<dbReference type="InterPro" id="IPR013361">
    <property type="entry name" value="Pilus_CpaD"/>
</dbReference>
<evidence type="ECO:0000313" key="2">
    <source>
        <dbReference type="Proteomes" id="UP000306441"/>
    </source>
</evidence>
<dbReference type="Proteomes" id="UP000306441">
    <property type="component" value="Unassembled WGS sequence"/>
</dbReference>
<name>A0ABY2Q3Q5_9HYPH</name>
<dbReference type="EMBL" id="SSNY01000010">
    <property type="protein sequence ID" value="THF55726.1"/>
    <property type="molecule type" value="Genomic_DNA"/>
</dbReference>
<protein>
    <submittedName>
        <fullName evidence="1">Pilus assembly protein CpaD</fullName>
    </submittedName>
</protein>
<accession>A0ABY2Q3Q5</accession>
<dbReference type="NCBIfam" id="TIGR02522">
    <property type="entry name" value="pilus_cpaD"/>
    <property type="match status" value="1"/>
</dbReference>
<keyword evidence="2" id="KW-1185">Reference proteome</keyword>
<organism evidence="1 2">
    <name type="scientific">Ollibium composti</name>
    <dbReference type="NCBI Taxonomy" id="2675109"/>
    <lineage>
        <taxon>Bacteria</taxon>
        <taxon>Pseudomonadati</taxon>
        <taxon>Pseudomonadota</taxon>
        <taxon>Alphaproteobacteria</taxon>
        <taxon>Hyphomicrobiales</taxon>
        <taxon>Phyllobacteriaceae</taxon>
        <taxon>Ollibium</taxon>
    </lineage>
</organism>
<reference evidence="1 2" key="1">
    <citation type="submission" date="2019-04" db="EMBL/GenBank/DDBJ databases">
        <title>Mesorhizobium composti sp. nov., isolated from compost.</title>
        <authorList>
            <person name="Lin S.-Y."/>
            <person name="Hameed A."/>
            <person name="Hsieh Y.-T."/>
            <person name="Young C.-C."/>
        </authorList>
    </citation>
    <scope>NUCLEOTIDE SEQUENCE [LARGE SCALE GENOMIC DNA]</scope>
    <source>
        <strain evidence="1 2">CC-YTH430</strain>
    </source>
</reference>
<evidence type="ECO:0000313" key="1">
    <source>
        <dbReference type="EMBL" id="THF55726.1"/>
    </source>
</evidence>